<reference evidence="2" key="1">
    <citation type="submission" date="2022-07" db="EMBL/GenBank/DDBJ databases">
        <title>Chromosome-level genome of Muraenolepis orangiensis.</title>
        <authorList>
            <person name="Kim J."/>
        </authorList>
    </citation>
    <scope>NUCLEOTIDE SEQUENCE</scope>
    <source>
        <strain evidence="2">KU_S4_2022</strain>
        <tissue evidence="2">Muscle</tissue>
    </source>
</reference>
<proteinExistence type="predicted"/>
<evidence type="ECO:0000313" key="2">
    <source>
        <dbReference type="EMBL" id="KAJ3606737.1"/>
    </source>
</evidence>
<dbReference type="AlphaFoldDB" id="A0A9Q0ELY2"/>
<feature type="region of interest" description="Disordered" evidence="1">
    <location>
        <begin position="1"/>
        <end position="20"/>
    </location>
</feature>
<keyword evidence="3" id="KW-1185">Reference proteome</keyword>
<dbReference type="Proteomes" id="UP001148018">
    <property type="component" value="Unassembled WGS sequence"/>
</dbReference>
<accession>A0A9Q0ELY2</accession>
<dbReference type="EMBL" id="JANIIK010000042">
    <property type="protein sequence ID" value="KAJ3606737.1"/>
    <property type="molecule type" value="Genomic_DNA"/>
</dbReference>
<organism evidence="2 3">
    <name type="scientific">Muraenolepis orangiensis</name>
    <name type="common">Patagonian moray cod</name>
    <dbReference type="NCBI Taxonomy" id="630683"/>
    <lineage>
        <taxon>Eukaryota</taxon>
        <taxon>Metazoa</taxon>
        <taxon>Chordata</taxon>
        <taxon>Craniata</taxon>
        <taxon>Vertebrata</taxon>
        <taxon>Euteleostomi</taxon>
        <taxon>Actinopterygii</taxon>
        <taxon>Neopterygii</taxon>
        <taxon>Teleostei</taxon>
        <taxon>Neoteleostei</taxon>
        <taxon>Acanthomorphata</taxon>
        <taxon>Zeiogadaria</taxon>
        <taxon>Gadariae</taxon>
        <taxon>Gadiformes</taxon>
        <taxon>Muraenolepidoidei</taxon>
        <taxon>Muraenolepididae</taxon>
        <taxon>Muraenolepis</taxon>
    </lineage>
</organism>
<protein>
    <submittedName>
        <fullName evidence="2">Uncharacterized protein</fullName>
    </submittedName>
</protein>
<name>A0A9Q0ELY2_9TELE</name>
<comment type="caution">
    <text evidence="2">The sequence shown here is derived from an EMBL/GenBank/DDBJ whole genome shotgun (WGS) entry which is preliminary data.</text>
</comment>
<feature type="compositionally biased region" description="Polar residues" evidence="1">
    <location>
        <begin position="7"/>
        <end position="20"/>
    </location>
</feature>
<gene>
    <name evidence="2" type="ORF">NHX12_026256</name>
</gene>
<sequence length="84" mass="9024">MFAGAPLNSSGCTSSRTRCGSSNPALFRSLPLHLELLLLDQNRLRRLPFNLLGNLSSPEGRGEGPEAGEGSPDREPLGVRPERP</sequence>
<evidence type="ECO:0000313" key="3">
    <source>
        <dbReference type="Proteomes" id="UP001148018"/>
    </source>
</evidence>
<feature type="compositionally biased region" description="Basic and acidic residues" evidence="1">
    <location>
        <begin position="71"/>
        <end position="84"/>
    </location>
</feature>
<feature type="region of interest" description="Disordered" evidence="1">
    <location>
        <begin position="51"/>
        <end position="84"/>
    </location>
</feature>
<evidence type="ECO:0000256" key="1">
    <source>
        <dbReference type="SAM" id="MobiDB-lite"/>
    </source>
</evidence>